<dbReference type="AlphaFoldDB" id="A0AAQ4DH77"/>
<name>A0AAQ4DH77_AMBAM</name>
<dbReference type="EMBL" id="JARKHS020030733">
    <property type="protein sequence ID" value="KAK8761817.1"/>
    <property type="molecule type" value="Genomic_DNA"/>
</dbReference>
<comment type="caution">
    <text evidence="1">The sequence shown here is derived from an EMBL/GenBank/DDBJ whole genome shotgun (WGS) entry which is preliminary data.</text>
</comment>
<sequence length="72" mass="8125">MLFVLPSSMLTKETTAVVNILRPGKELGVHRCTRKKSCNDLLKITIAQEAPPTRARKGILRFTATRNSERCR</sequence>
<proteinExistence type="predicted"/>
<evidence type="ECO:0000313" key="2">
    <source>
        <dbReference type="Proteomes" id="UP001321473"/>
    </source>
</evidence>
<protein>
    <submittedName>
        <fullName evidence="1">Uncharacterized protein</fullName>
    </submittedName>
</protein>
<dbReference type="Proteomes" id="UP001321473">
    <property type="component" value="Unassembled WGS sequence"/>
</dbReference>
<accession>A0AAQ4DH77</accession>
<keyword evidence="2" id="KW-1185">Reference proteome</keyword>
<gene>
    <name evidence="1" type="ORF">V5799_026920</name>
</gene>
<evidence type="ECO:0000313" key="1">
    <source>
        <dbReference type="EMBL" id="KAK8761817.1"/>
    </source>
</evidence>
<organism evidence="1 2">
    <name type="scientific">Amblyomma americanum</name>
    <name type="common">Lone star tick</name>
    <dbReference type="NCBI Taxonomy" id="6943"/>
    <lineage>
        <taxon>Eukaryota</taxon>
        <taxon>Metazoa</taxon>
        <taxon>Ecdysozoa</taxon>
        <taxon>Arthropoda</taxon>
        <taxon>Chelicerata</taxon>
        <taxon>Arachnida</taxon>
        <taxon>Acari</taxon>
        <taxon>Parasitiformes</taxon>
        <taxon>Ixodida</taxon>
        <taxon>Ixodoidea</taxon>
        <taxon>Ixodidae</taxon>
        <taxon>Amblyomminae</taxon>
        <taxon>Amblyomma</taxon>
    </lineage>
</organism>
<reference evidence="1 2" key="1">
    <citation type="journal article" date="2023" name="Arcadia Sci">
        <title>De novo assembly of a long-read Amblyomma americanum tick genome.</title>
        <authorList>
            <person name="Chou S."/>
            <person name="Poskanzer K.E."/>
            <person name="Rollins M."/>
            <person name="Thuy-Boun P.S."/>
        </authorList>
    </citation>
    <scope>NUCLEOTIDE SEQUENCE [LARGE SCALE GENOMIC DNA]</scope>
    <source>
        <strain evidence="1">F_SG_1</strain>
        <tissue evidence="1">Salivary glands</tissue>
    </source>
</reference>